<keyword evidence="3" id="KW-0547">Nucleotide-binding</keyword>
<dbReference type="EMBL" id="CP089977">
    <property type="protein sequence ID" value="UXZ04950.1"/>
    <property type="molecule type" value="Genomic_DNA"/>
</dbReference>
<dbReference type="PROSITE" id="PS50893">
    <property type="entry name" value="ABC_TRANSPORTER_2"/>
    <property type="match status" value="1"/>
</dbReference>
<evidence type="ECO:0000256" key="6">
    <source>
        <dbReference type="ARBA" id="ARBA00023136"/>
    </source>
</evidence>
<evidence type="ECO:0000313" key="10">
    <source>
        <dbReference type="EMBL" id="UXZ04950.1"/>
    </source>
</evidence>
<protein>
    <submittedName>
        <fullName evidence="10">ATP-binding cassette domain-containing protein</fullName>
    </submittedName>
</protein>
<evidence type="ECO:0000256" key="7">
    <source>
        <dbReference type="SAM" id="Phobius"/>
    </source>
</evidence>
<dbReference type="SUPFAM" id="SSF52540">
    <property type="entry name" value="P-loop containing nucleoside triphosphate hydrolases"/>
    <property type="match status" value="1"/>
</dbReference>
<dbReference type="InterPro" id="IPR017871">
    <property type="entry name" value="ABC_transporter-like_CS"/>
</dbReference>
<accession>A0ABY6F4F5</accession>
<dbReference type="GO" id="GO:0005524">
    <property type="term" value="F:ATP binding"/>
    <property type="evidence" value="ECO:0007669"/>
    <property type="project" value="UniProtKB-KW"/>
</dbReference>
<keyword evidence="2 7" id="KW-0812">Transmembrane</keyword>
<organism evidence="10 11">
    <name type="scientific">Moraxella nasicaprae</name>
    <dbReference type="NCBI Taxonomy" id="2904122"/>
    <lineage>
        <taxon>Bacteria</taxon>
        <taxon>Pseudomonadati</taxon>
        <taxon>Pseudomonadota</taxon>
        <taxon>Gammaproteobacteria</taxon>
        <taxon>Moraxellales</taxon>
        <taxon>Moraxellaceae</taxon>
        <taxon>Moraxella</taxon>
    </lineage>
</organism>
<dbReference type="RefSeq" id="WP_263076451.1">
    <property type="nucleotide sequence ID" value="NZ_CP089977.1"/>
</dbReference>
<dbReference type="InterPro" id="IPR003593">
    <property type="entry name" value="AAA+_ATPase"/>
</dbReference>
<feature type="transmembrane region" description="Helical" evidence="7">
    <location>
        <begin position="167"/>
        <end position="190"/>
    </location>
</feature>
<evidence type="ECO:0000256" key="1">
    <source>
        <dbReference type="ARBA" id="ARBA00004651"/>
    </source>
</evidence>
<dbReference type="InterPro" id="IPR003439">
    <property type="entry name" value="ABC_transporter-like_ATP-bd"/>
</dbReference>
<evidence type="ECO:0000259" key="8">
    <source>
        <dbReference type="PROSITE" id="PS50893"/>
    </source>
</evidence>
<dbReference type="Gene3D" id="1.20.1560.10">
    <property type="entry name" value="ABC transporter type 1, transmembrane domain"/>
    <property type="match status" value="1"/>
</dbReference>
<dbReference type="SMART" id="SM00382">
    <property type="entry name" value="AAA"/>
    <property type="match status" value="1"/>
</dbReference>
<evidence type="ECO:0000256" key="3">
    <source>
        <dbReference type="ARBA" id="ARBA00022741"/>
    </source>
</evidence>
<feature type="transmembrane region" description="Helical" evidence="7">
    <location>
        <begin position="15"/>
        <end position="38"/>
    </location>
</feature>
<dbReference type="InterPro" id="IPR027417">
    <property type="entry name" value="P-loop_NTPase"/>
</dbReference>
<keyword evidence="11" id="KW-1185">Reference proteome</keyword>
<dbReference type="SUPFAM" id="SSF90123">
    <property type="entry name" value="ABC transporter transmembrane region"/>
    <property type="match status" value="1"/>
</dbReference>
<keyword evidence="6 7" id="KW-0472">Membrane</keyword>
<keyword evidence="5 7" id="KW-1133">Transmembrane helix</keyword>
<sequence>MKQTFALRQLITHRLWLWCFAWLLGIVTTWAILGLGMVSGWFITMSATAGMVALGGHFFNYMLPAGIIRYFAIIRTLGRYGDLMMSHHLVFDLLKSLRVKFFGQWAKLDFAQRNQGSSSQKMHRLVKDIDVLNEFVLRVLSPWLMLIMALLAVGGAIFLILPSAVWSVAILSLMLVVAGVTHWLGLALATQESQLLEQRKSKLLDTMPALTQLILWHRWQDTVQAFAALDDTYVAVQRRTHLLRRMSLLLVQIIIILVVVSLLWLAKSALLTDVVPFTKQTLNNYPYLSPALVLAMVLGVFGINEFAQNLLAEPLALGRSLVAKTRLNELLMQPTAVVKTPLTTTVGQAQIRIDDAIMKAPTANTPIATLNAVIDFACPCLIQGVSGAGKSTLLHTLAGEYPLVGGRIQLVDSIQQQDWQQIDFAGQLGFLGQTVDIFDQTLADNLRLGKMNASDDELRAVLTQVGLGDWLGQQPKGLATPLGEYGMAVSGGQARRIALARLLLSPKQVLLLDEPFAGLDDATRQLLWQNLLYAKQQGRIGLLIISTHQRWQEMGDVQTLTIGV</sequence>
<dbReference type="InterPro" id="IPR036640">
    <property type="entry name" value="ABC1_TM_sf"/>
</dbReference>
<dbReference type="InterPro" id="IPR039421">
    <property type="entry name" value="Type_1_exporter"/>
</dbReference>
<feature type="domain" description="ABC transporter" evidence="8">
    <location>
        <begin position="351"/>
        <end position="564"/>
    </location>
</feature>
<evidence type="ECO:0000256" key="4">
    <source>
        <dbReference type="ARBA" id="ARBA00022840"/>
    </source>
</evidence>
<dbReference type="Gene3D" id="3.40.50.300">
    <property type="entry name" value="P-loop containing nucleotide triphosphate hydrolases"/>
    <property type="match status" value="1"/>
</dbReference>
<feature type="transmembrane region" description="Helical" evidence="7">
    <location>
        <begin position="285"/>
        <end position="303"/>
    </location>
</feature>
<dbReference type="PROSITE" id="PS50929">
    <property type="entry name" value="ABC_TM1F"/>
    <property type="match status" value="1"/>
</dbReference>
<reference evidence="10" key="1">
    <citation type="submission" date="2021-12" db="EMBL/GenBank/DDBJ databases">
        <title>taxonomy of Moraxella sp. ZY201224.</title>
        <authorList>
            <person name="Li F."/>
        </authorList>
    </citation>
    <scope>NUCLEOTIDE SEQUENCE</scope>
    <source>
        <strain evidence="10">ZY201224</strain>
    </source>
</reference>
<feature type="transmembrane region" description="Helical" evidence="7">
    <location>
        <begin position="247"/>
        <end position="265"/>
    </location>
</feature>
<evidence type="ECO:0000313" key="11">
    <source>
        <dbReference type="Proteomes" id="UP001063782"/>
    </source>
</evidence>
<dbReference type="Proteomes" id="UP001063782">
    <property type="component" value="Chromosome"/>
</dbReference>
<feature type="transmembrane region" description="Helical" evidence="7">
    <location>
        <begin position="143"/>
        <end position="161"/>
    </location>
</feature>
<evidence type="ECO:0000259" key="9">
    <source>
        <dbReference type="PROSITE" id="PS50929"/>
    </source>
</evidence>
<comment type="subcellular location">
    <subcellularLocation>
        <location evidence="1">Cell membrane</location>
        <topology evidence="1">Multi-pass membrane protein</topology>
    </subcellularLocation>
</comment>
<dbReference type="PROSITE" id="PS00211">
    <property type="entry name" value="ABC_TRANSPORTER_1"/>
    <property type="match status" value="1"/>
</dbReference>
<proteinExistence type="predicted"/>
<dbReference type="Pfam" id="PF00005">
    <property type="entry name" value="ABC_tran"/>
    <property type="match status" value="1"/>
</dbReference>
<evidence type="ECO:0000256" key="5">
    <source>
        <dbReference type="ARBA" id="ARBA00022989"/>
    </source>
</evidence>
<name>A0ABY6F4F5_9GAMM</name>
<keyword evidence="4 10" id="KW-0067">ATP-binding</keyword>
<dbReference type="PANTHER" id="PTHR24221:SF653">
    <property type="entry name" value="TRANSPORT ATP-BINDING PROTEIN CYDC"/>
    <property type="match status" value="1"/>
</dbReference>
<dbReference type="InterPro" id="IPR011527">
    <property type="entry name" value="ABC1_TM_dom"/>
</dbReference>
<feature type="domain" description="ABC transmembrane type-1" evidence="9">
    <location>
        <begin position="23"/>
        <end position="266"/>
    </location>
</feature>
<feature type="transmembrane region" description="Helical" evidence="7">
    <location>
        <begin position="58"/>
        <end position="78"/>
    </location>
</feature>
<dbReference type="PANTHER" id="PTHR24221">
    <property type="entry name" value="ATP-BINDING CASSETTE SUB-FAMILY B"/>
    <property type="match status" value="1"/>
</dbReference>
<evidence type="ECO:0000256" key="2">
    <source>
        <dbReference type="ARBA" id="ARBA00022692"/>
    </source>
</evidence>
<gene>
    <name evidence="10" type="ORF">LU297_00390</name>
</gene>